<evidence type="ECO:0000313" key="2">
    <source>
        <dbReference type="Proteomes" id="UP001323405"/>
    </source>
</evidence>
<accession>A0ABR0GTE5</accession>
<gene>
    <name evidence="1" type="ORF">QC762_106655</name>
</gene>
<name>A0ABR0GTE5_9PEZI</name>
<dbReference type="RefSeq" id="XP_062747994.1">
    <property type="nucleotide sequence ID" value="XM_062885063.1"/>
</dbReference>
<reference evidence="1 2" key="1">
    <citation type="journal article" date="2023" name="bioRxiv">
        <title>High-quality genome assemblies of four members of thePodospora anserinaspecies complex.</title>
        <authorList>
            <person name="Ament-Velasquez S.L."/>
            <person name="Vogan A.A."/>
            <person name="Wallerman O."/>
            <person name="Hartmann F."/>
            <person name="Gautier V."/>
            <person name="Silar P."/>
            <person name="Giraud T."/>
            <person name="Johannesson H."/>
        </authorList>
    </citation>
    <scope>NUCLEOTIDE SEQUENCE [LARGE SCALE GENOMIC DNA]</scope>
    <source>
        <strain evidence="1 2">CBS 415.72m</strain>
    </source>
</reference>
<protein>
    <submittedName>
        <fullName evidence="1">Uncharacterized protein</fullName>
    </submittedName>
</protein>
<comment type="caution">
    <text evidence="1">The sequence shown here is derived from an EMBL/GenBank/DDBJ whole genome shotgun (WGS) entry which is preliminary data.</text>
</comment>
<sequence length="199" mass="22008">MSLCRVDSCENAVLLRCLWPHTHHHINHTIVPRISMLWKRAAGALKPLAVKMVVPQPGAAPPGLQLAVLKSFDCVFFLFPSHLLTVRRLCSFGTPRQVIATLLLASRGQQKKEMRVAFITTSKETPDIGDAGACINIPTAFPATLLQEHSDPEREGGPRSGQWANSLGFHERHGCWLLRHDAHAQPVLICAVCLVSVFW</sequence>
<dbReference type="Proteomes" id="UP001323405">
    <property type="component" value="Unassembled WGS sequence"/>
</dbReference>
<proteinExistence type="predicted"/>
<dbReference type="GeneID" id="87904970"/>
<organism evidence="1 2">
    <name type="scientific">Podospora pseudocomata</name>
    <dbReference type="NCBI Taxonomy" id="2093779"/>
    <lineage>
        <taxon>Eukaryota</taxon>
        <taxon>Fungi</taxon>
        <taxon>Dikarya</taxon>
        <taxon>Ascomycota</taxon>
        <taxon>Pezizomycotina</taxon>
        <taxon>Sordariomycetes</taxon>
        <taxon>Sordariomycetidae</taxon>
        <taxon>Sordariales</taxon>
        <taxon>Podosporaceae</taxon>
        <taxon>Podospora</taxon>
    </lineage>
</organism>
<keyword evidence="2" id="KW-1185">Reference proteome</keyword>
<dbReference type="EMBL" id="JAFFHA010000001">
    <property type="protein sequence ID" value="KAK4659022.1"/>
    <property type="molecule type" value="Genomic_DNA"/>
</dbReference>
<evidence type="ECO:0000313" key="1">
    <source>
        <dbReference type="EMBL" id="KAK4659022.1"/>
    </source>
</evidence>